<accession>A0A212T475</accession>
<sequence>MIGAFRTFRSLCIATSLLMFLPSTVNAWDMVGKKSIYLHDQTGAKIHTGSITLKPDGSKVSYTIDWDHKLMKDHFLSMREFKCVEGQVEILCQVPYPYKNPQSFDKNNYQWLEHSLLFMFKTPKNFGAVLWNGIYFKLELGANGFRGEPQAIDLNLIAAPPDKLDVPPYGIGERNPIEKGARWFTHLTIE</sequence>
<feature type="signal peptide" evidence="1">
    <location>
        <begin position="1"/>
        <end position="27"/>
    </location>
</feature>
<gene>
    <name evidence="2" type="ORF">SAMN06295916_0357</name>
</gene>
<keyword evidence="1" id="KW-0732">Signal</keyword>
<keyword evidence="3" id="KW-1185">Reference proteome</keyword>
<dbReference type="OrthoDB" id="7987888at2"/>
<proteinExistence type="predicted"/>
<reference evidence="2 3" key="1">
    <citation type="submission" date="2017-06" db="EMBL/GenBank/DDBJ databases">
        <authorList>
            <person name="Kim H.J."/>
            <person name="Triplett B.A."/>
        </authorList>
    </citation>
    <scope>NUCLEOTIDE SEQUENCE [LARGE SCALE GENOMIC DNA]</scope>
    <source>
        <strain evidence="2 3">MWH-VicM1</strain>
    </source>
</reference>
<feature type="chain" id="PRO_5011990406" evidence="1">
    <location>
        <begin position="28"/>
        <end position="190"/>
    </location>
</feature>
<organism evidence="2 3">
    <name type="scientific">Polynucleobacter victoriensis</name>
    <dbReference type="NCBI Taxonomy" id="2049319"/>
    <lineage>
        <taxon>Bacteria</taxon>
        <taxon>Pseudomonadati</taxon>
        <taxon>Pseudomonadota</taxon>
        <taxon>Betaproteobacteria</taxon>
        <taxon>Burkholderiales</taxon>
        <taxon>Burkholderiaceae</taxon>
        <taxon>Polynucleobacter</taxon>
    </lineage>
</organism>
<dbReference type="AlphaFoldDB" id="A0A212T475"/>
<protein>
    <submittedName>
        <fullName evidence="2">Uncharacterized protein</fullName>
    </submittedName>
</protein>
<dbReference type="RefSeq" id="WP_088812197.1">
    <property type="nucleotide sequence ID" value="NZ_FYEX01000001.1"/>
</dbReference>
<name>A0A212T475_9BURK</name>
<evidence type="ECO:0000313" key="2">
    <source>
        <dbReference type="EMBL" id="SNC60838.1"/>
    </source>
</evidence>
<evidence type="ECO:0000256" key="1">
    <source>
        <dbReference type="SAM" id="SignalP"/>
    </source>
</evidence>
<dbReference type="Proteomes" id="UP000197215">
    <property type="component" value="Unassembled WGS sequence"/>
</dbReference>
<evidence type="ECO:0000313" key="3">
    <source>
        <dbReference type="Proteomes" id="UP000197215"/>
    </source>
</evidence>
<dbReference type="EMBL" id="FYEX01000001">
    <property type="protein sequence ID" value="SNC60838.1"/>
    <property type="molecule type" value="Genomic_DNA"/>
</dbReference>